<dbReference type="Proteomes" id="UP000823894">
    <property type="component" value="Unassembled WGS sequence"/>
</dbReference>
<evidence type="ECO:0000313" key="3">
    <source>
        <dbReference type="Proteomes" id="UP000823894"/>
    </source>
</evidence>
<dbReference type="AlphaFoldDB" id="A0A9D2NX15"/>
<organism evidence="2 3">
    <name type="scientific">Candidatus Mediterraneibacter faecigallinarum</name>
    <dbReference type="NCBI Taxonomy" id="2838669"/>
    <lineage>
        <taxon>Bacteria</taxon>
        <taxon>Bacillati</taxon>
        <taxon>Bacillota</taxon>
        <taxon>Clostridia</taxon>
        <taxon>Lachnospirales</taxon>
        <taxon>Lachnospiraceae</taxon>
        <taxon>Mediterraneibacter</taxon>
    </lineage>
</organism>
<feature type="region of interest" description="Disordered" evidence="1">
    <location>
        <begin position="51"/>
        <end position="87"/>
    </location>
</feature>
<feature type="non-terminal residue" evidence="2">
    <location>
        <position position="1"/>
    </location>
</feature>
<dbReference type="EMBL" id="DWWK01000175">
    <property type="protein sequence ID" value="HJC39502.1"/>
    <property type="molecule type" value="Genomic_DNA"/>
</dbReference>
<gene>
    <name evidence="2" type="ORF">H9757_10665</name>
</gene>
<proteinExistence type="predicted"/>
<protein>
    <submittedName>
        <fullName evidence="2">Uncharacterized protein</fullName>
    </submittedName>
</protein>
<accession>A0A9D2NX15</accession>
<evidence type="ECO:0000256" key="1">
    <source>
        <dbReference type="SAM" id="MobiDB-lite"/>
    </source>
</evidence>
<name>A0A9D2NX15_9FIRM</name>
<reference evidence="2" key="2">
    <citation type="submission" date="2021-04" db="EMBL/GenBank/DDBJ databases">
        <authorList>
            <person name="Gilroy R."/>
        </authorList>
    </citation>
    <scope>NUCLEOTIDE SEQUENCE</scope>
    <source>
        <strain evidence="2">ChiGjej1B1-1692</strain>
    </source>
</reference>
<comment type="caution">
    <text evidence="2">The sequence shown here is derived from an EMBL/GenBank/DDBJ whole genome shotgun (WGS) entry which is preliminary data.</text>
</comment>
<sequence>REISSLVPFRDGAFLRMTRTACSRQHNADGHACMSRAQCGVCYRQAVRDRDEAKRNRGAETDWHAVRTEPMRRTGRQSGRTGSGKYYTGNTARVYHDAVCCTADSGKE</sequence>
<reference evidence="2" key="1">
    <citation type="journal article" date="2021" name="PeerJ">
        <title>Extensive microbial diversity within the chicken gut microbiome revealed by metagenomics and culture.</title>
        <authorList>
            <person name="Gilroy R."/>
            <person name="Ravi A."/>
            <person name="Getino M."/>
            <person name="Pursley I."/>
            <person name="Horton D.L."/>
            <person name="Alikhan N.F."/>
            <person name="Baker D."/>
            <person name="Gharbi K."/>
            <person name="Hall N."/>
            <person name="Watson M."/>
            <person name="Adriaenssens E.M."/>
            <person name="Foster-Nyarko E."/>
            <person name="Jarju S."/>
            <person name="Secka A."/>
            <person name="Antonio M."/>
            <person name="Oren A."/>
            <person name="Chaudhuri R.R."/>
            <person name="La Ragione R."/>
            <person name="Hildebrand F."/>
            <person name="Pallen M.J."/>
        </authorList>
    </citation>
    <scope>NUCLEOTIDE SEQUENCE</scope>
    <source>
        <strain evidence="2">ChiGjej1B1-1692</strain>
    </source>
</reference>
<feature type="compositionally biased region" description="Basic and acidic residues" evidence="1">
    <location>
        <begin position="51"/>
        <end position="72"/>
    </location>
</feature>
<evidence type="ECO:0000313" key="2">
    <source>
        <dbReference type="EMBL" id="HJC39502.1"/>
    </source>
</evidence>